<keyword evidence="1" id="KW-0378">Hydrolase</keyword>
<evidence type="ECO:0000313" key="2">
    <source>
        <dbReference type="Proteomes" id="UP001207468"/>
    </source>
</evidence>
<protein>
    <submittedName>
        <fullName evidence="1">Glycoside hydrolase family 16 protein</fullName>
    </submittedName>
</protein>
<organism evidence="1 2">
    <name type="scientific">Russula earlei</name>
    <dbReference type="NCBI Taxonomy" id="71964"/>
    <lineage>
        <taxon>Eukaryota</taxon>
        <taxon>Fungi</taxon>
        <taxon>Dikarya</taxon>
        <taxon>Basidiomycota</taxon>
        <taxon>Agaricomycotina</taxon>
        <taxon>Agaricomycetes</taxon>
        <taxon>Russulales</taxon>
        <taxon>Russulaceae</taxon>
        <taxon>Russula</taxon>
    </lineage>
</organism>
<gene>
    <name evidence="1" type="ORF">F5148DRAFT_983896</name>
</gene>
<keyword evidence="2" id="KW-1185">Reference proteome</keyword>
<evidence type="ECO:0000313" key="1">
    <source>
        <dbReference type="EMBL" id="KAI9458090.1"/>
    </source>
</evidence>
<dbReference type="Proteomes" id="UP001207468">
    <property type="component" value="Unassembled WGS sequence"/>
</dbReference>
<accession>A0ACC0U1P8</accession>
<name>A0ACC0U1P8_9AGAM</name>
<dbReference type="EMBL" id="JAGFNK010000214">
    <property type="protein sequence ID" value="KAI9458090.1"/>
    <property type="molecule type" value="Genomic_DNA"/>
</dbReference>
<comment type="caution">
    <text evidence="1">The sequence shown here is derived from an EMBL/GenBank/DDBJ whole genome shotgun (WGS) entry which is preliminary data.</text>
</comment>
<proteinExistence type="predicted"/>
<reference evidence="1" key="1">
    <citation type="submission" date="2021-03" db="EMBL/GenBank/DDBJ databases">
        <title>Evolutionary priming and transition to the ectomycorrhizal habit in an iconic lineage of mushroom-forming fungi: is preadaptation a requirement?</title>
        <authorList>
            <consortium name="DOE Joint Genome Institute"/>
            <person name="Looney B.P."/>
            <person name="Miyauchi S."/>
            <person name="Morin E."/>
            <person name="Drula E."/>
            <person name="Courty P.E."/>
            <person name="Chicoki N."/>
            <person name="Fauchery L."/>
            <person name="Kohler A."/>
            <person name="Kuo A."/>
            <person name="LaButti K."/>
            <person name="Pangilinan J."/>
            <person name="Lipzen A."/>
            <person name="Riley R."/>
            <person name="Andreopoulos W."/>
            <person name="He G."/>
            <person name="Johnson J."/>
            <person name="Barry K.W."/>
            <person name="Grigoriev I.V."/>
            <person name="Nagy L."/>
            <person name="Hibbett D."/>
            <person name="Henrissat B."/>
            <person name="Matheny P.B."/>
            <person name="Labbe J."/>
            <person name="Martin A.F."/>
        </authorList>
    </citation>
    <scope>NUCLEOTIDE SEQUENCE</scope>
    <source>
        <strain evidence="1">BPL698</strain>
    </source>
</reference>
<sequence>MSAHSLLENGAVDLQGRPSSSPREAFSSPRPRPPTVLYSTGNQGTRSRLARRKRPVSTMLSGEITKPWVGKKDRAARISYFLTYSMLLLGVVAAAFRCFNGWRSVSLIGSLCPVLEDDFNGSDIDPSVWMREVDLGGYGNGEFEMTTASLNNSFVRNGQLYIVPTLTSDVIGREAIFNGYTYNLTGCTNTNLTACGAVSNFTAGTVINPVMSARISTKGKRSIRYGKVEVRAKLPRGDWIWPAIWMLPENNTYGPWPLSGEIDIMEARGNGPEYPAQGVNYVRGSLNWGPLTWLNAVSKTYGWWSVRRSTYADQFHTFALEWTEDFLRVYVDNRLQHMLDLRFDIPFFERGKFPTSVANASQEIILPNPWAGRGNSAPFDQPFYLILDVAVGGTNGWFPDGAGDKPWLNGANDAMQLFAQAQDKWSQTWPTSEEDRALKIDYVKMWELC</sequence>